<dbReference type="AlphaFoldDB" id="A0A3S2UQ91"/>
<reference evidence="2 3" key="1">
    <citation type="submission" date="2019-01" db="EMBL/GenBank/DDBJ databases">
        <authorList>
            <person name="Chen W.-M."/>
        </authorList>
    </citation>
    <scope>NUCLEOTIDE SEQUENCE [LARGE SCALE GENOMIC DNA]</scope>
    <source>
        <strain evidence="2 3">YBJ-36</strain>
    </source>
</reference>
<keyword evidence="3" id="KW-1185">Reference proteome</keyword>
<accession>A0A3S2UQ91</accession>
<dbReference type="InterPro" id="IPR043729">
    <property type="entry name" value="DUF5672"/>
</dbReference>
<evidence type="ECO:0000313" key="2">
    <source>
        <dbReference type="EMBL" id="RVU01802.1"/>
    </source>
</evidence>
<protein>
    <recommendedName>
        <fullName evidence="1">DUF5672 domain-containing protein</fullName>
    </recommendedName>
</protein>
<name>A0A3S2UQ91_9SPHI</name>
<evidence type="ECO:0000313" key="3">
    <source>
        <dbReference type="Proteomes" id="UP000282759"/>
    </source>
</evidence>
<gene>
    <name evidence="2" type="ORF">EOD41_07540</name>
</gene>
<sequence>MTDNEPHLQTDTVAVLIPFYKGTLTHLELVALQQCFSVLSTYPIIAVKPQSLILPETSYTFNSIVSFPDDYFTSVESYNRLMLSAEFYSAFLKYDYVLIHQLDAFVFRDEIVKWCGKDIDYVGAPWLLPRRPLVSKAYIKAQLKYYQYKYFTKHIKGITELAQLEKRVGNGGLSLRKVARLFELCSIMQPQIDIYNKNTGHGFNEDVFWSIEVKRHGYRFNIPPFKEALQFAFEIAPERARLLNNGELPFACHAWDINIDYWRPIFKQYGYTI</sequence>
<evidence type="ECO:0000259" key="1">
    <source>
        <dbReference type="Pfam" id="PF18922"/>
    </source>
</evidence>
<dbReference type="RefSeq" id="WP_127704166.1">
    <property type="nucleotide sequence ID" value="NZ_SACK01000002.1"/>
</dbReference>
<proteinExistence type="predicted"/>
<dbReference type="Proteomes" id="UP000282759">
    <property type="component" value="Unassembled WGS sequence"/>
</dbReference>
<dbReference type="OrthoDB" id="7391526at2"/>
<dbReference type="EMBL" id="SACK01000002">
    <property type="protein sequence ID" value="RVU01802.1"/>
    <property type="molecule type" value="Genomic_DNA"/>
</dbReference>
<dbReference type="Pfam" id="PF18922">
    <property type="entry name" value="DUF5672"/>
    <property type="match status" value="1"/>
</dbReference>
<comment type="caution">
    <text evidence="2">The sequence shown here is derived from an EMBL/GenBank/DDBJ whole genome shotgun (WGS) entry which is preliminary data.</text>
</comment>
<organism evidence="2 3">
    <name type="scientific">Mucilaginibacter limnophilus</name>
    <dbReference type="NCBI Taxonomy" id="1932778"/>
    <lineage>
        <taxon>Bacteria</taxon>
        <taxon>Pseudomonadati</taxon>
        <taxon>Bacteroidota</taxon>
        <taxon>Sphingobacteriia</taxon>
        <taxon>Sphingobacteriales</taxon>
        <taxon>Sphingobacteriaceae</taxon>
        <taxon>Mucilaginibacter</taxon>
    </lineage>
</organism>
<feature type="domain" description="DUF5672" evidence="1">
    <location>
        <begin position="64"/>
        <end position="253"/>
    </location>
</feature>